<gene>
    <name evidence="1" type="ORF">EYF80_020339</name>
</gene>
<comment type="caution">
    <text evidence="1">The sequence shown here is derived from an EMBL/GenBank/DDBJ whole genome shotgun (WGS) entry which is preliminary data.</text>
</comment>
<dbReference type="EMBL" id="SRLO01000175">
    <property type="protein sequence ID" value="TNN69505.1"/>
    <property type="molecule type" value="Genomic_DNA"/>
</dbReference>
<sequence length="63" mass="6504">MSNETHNIPDGARRGELDVNVRQAAAAGVAVAATRHAAHLDGRVGCPCGEGLQTRGQGVELEI</sequence>
<organism evidence="1 2">
    <name type="scientific">Liparis tanakae</name>
    <name type="common">Tanaka's snailfish</name>
    <dbReference type="NCBI Taxonomy" id="230148"/>
    <lineage>
        <taxon>Eukaryota</taxon>
        <taxon>Metazoa</taxon>
        <taxon>Chordata</taxon>
        <taxon>Craniata</taxon>
        <taxon>Vertebrata</taxon>
        <taxon>Euteleostomi</taxon>
        <taxon>Actinopterygii</taxon>
        <taxon>Neopterygii</taxon>
        <taxon>Teleostei</taxon>
        <taxon>Neoteleostei</taxon>
        <taxon>Acanthomorphata</taxon>
        <taxon>Eupercaria</taxon>
        <taxon>Perciformes</taxon>
        <taxon>Cottioidei</taxon>
        <taxon>Cottales</taxon>
        <taxon>Liparidae</taxon>
        <taxon>Liparis</taxon>
    </lineage>
</organism>
<protein>
    <submittedName>
        <fullName evidence="1">Uncharacterized protein</fullName>
    </submittedName>
</protein>
<name>A0A4Z2HW27_9TELE</name>
<dbReference type="Proteomes" id="UP000314294">
    <property type="component" value="Unassembled WGS sequence"/>
</dbReference>
<dbReference type="AlphaFoldDB" id="A0A4Z2HW27"/>
<evidence type="ECO:0000313" key="2">
    <source>
        <dbReference type="Proteomes" id="UP000314294"/>
    </source>
</evidence>
<keyword evidence="2" id="KW-1185">Reference proteome</keyword>
<evidence type="ECO:0000313" key="1">
    <source>
        <dbReference type="EMBL" id="TNN69505.1"/>
    </source>
</evidence>
<proteinExistence type="predicted"/>
<accession>A0A4Z2HW27</accession>
<reference evidence="1 2" key="1">
    <citation type="submission" date="2019-03" db="EMBL/GenBank/DDBJ databases">
        <title>First draft genome of Liparis tanakae, snailfish: a comprehensive survey of snailfish specific genes.</title>
        <authorList>
            <person name="Kim W."/>
            <person name="Song I."/>
            <person name="Jeong J.-H."/>
            <person name="Kim D."/>
            <person name="Kim S."/>
            <person name="Ryu S."/>
            <person name="Song J.Y."/>
            <person name="Lee S.K."/>
        </authorList>
    </citation>
    <scope>NUCLEOTIDE SEQUENCE [LARGE SCALE GENOMIC DNA]</scope>
    <source>
        <tissue evidence="1">Muscle</tissue>
    </source>
</reference>